<keyword evidence="5" id="KW-0862">Zinc</keyword>
<evidence type="ECO:0000259" key="7">
    <source>
        <dbReference type="Pfam" id="PF04082"/>
    </source>
</evidence>
<dbReference type="OrthoDB" id="654211at2759"/>
<dbReference type="InterPro" id="IPR007219">
    <property type="entry name" value="XnlR_reg_dom"/>
</dbReference>
<proteinExistence type="predicted"/>
<evidence type="ECO:0000256" key="2">
    <source>
        <dbReference type="ARBA" id="ARBA00022723"/>
    </source>
</evidence>
<protein>
    <recommendedName>
        <fullName evidence="7">Xylanolytic transcriptional activator regulatory domain-containing protein</fullName>
    </recommendedName>
</protein>
<reference evidence="9" key="1">
    <citation type="journal article" date="2014" name="Genome Announc.">
        <title>Draft genome sequence of the formaldehyde-resistant fungus Byssochlamys spectabilis No. 5 (anamorph Paecilomyces variotii No. 5) (NBRC109023).</title>
        <authorList>
            <person name="Oka T."/>
            <person name="Ekino K."/>
            <person name="Fukuda K."/>
            <person name="Nomura Y."/>
        </authorList>
    </citation>
    <scope>NUCLEOTIDE SEQUENCE [LARGE SCALE GENOMIC DNA]</scope>
    <source>
        <strain evidence="9">No. 5 / NBRC 109023</strain>
    </source>
</reference>
<evidence type="ECO:0000256" key="4">
    <source>
        <dbReference type="ARBA" id="ARBA00022771"/>
    </source>
</evidence>
<keyword evidence="3" id="KW-0677">Repeat</keyword>
<dbReference type="GO" id="GO:0000785">
    <property type="term" value="C:chromatin"/>
    <property type="evidence" value="ECO:0007669"/>
    <property type="project" value="TreeGrafter"/>
</dbReference>
<dbReference type="Proteomes" id="UP000018001">
    <property type="component" value="Unassembled WGS sequence"/>
</dbReference>
<dbReference type="AlphaFoldDB" id="V5G9Q6"/>
<dbReference type="PANTHER" id="PTHR40626:SF1">
    <property type="entry name" value="TRANSCRIPTION FACTOR WITH C2H2 AND ZN(2)-CYS(6) DNA BINDING DOMAIN (EUROFUNG)"/>
    <property type="match status" value="1"/>
</dbReference>
<evidence type="ECO:0000256" key="5">
    <source>
        <dbReference type="ARBA" id="ARBA00022833"/>
    </source>
</evidence>
<dbReference type="HOGENOM" id="CLU_371709_0_0_1"/>
<feature type="domain" description="Xylanolytic transcriptional activator regulatory" evidence="7">
    <location>
        <begin position="384"/>
        <end position="654"/>
    </location>
</feature>
<dbReference type="GO" id="GO:0008270">
    <property type="term" value="F:zinc ion binding"/>
    <property type="evidence" value="ECO:0007669"/>
    <property type="project" value="UniProtKB-KW"/>
</dbReference>
<dbReference type="InterPro" id="IPR051059">
    <property type="entry name" value="VerF-like"/>
</dbReference>
<sequence>MSASTISAAQIDKFTLYQENVLREVGRLIDQWRGGLPEELFAPKRGAFNVWLRMKFRDGGSATIRFPCFGAPMFAEEKVRREVSAMHFLERHTISLYRMFFTTAFTEMHMNHLATQRNDAIESETDCRRKYVARCLFPKLTREHQLCRQDSGPCKLFCDDFRPGNFLANAEHHVVGSVDWEFSYAAPVGFAYSPPFWLLLELPEFWSEGLQNWTHHYEQGLEIFLSLLKEREDVGISRGILTEEHRLSNHMRENWESGDFWLNYAARKSWVFDMVYWAKVDKRFFGDGDFKDRLLLLTEEERDCMDGFIQRKLAEKKEHTSALGPPLQDTGLTYGCDEPENLSGTIDRLLTALKQHQAHLAYIKSDSVNADAFFSSQNLVRFVTSFFQHCYNGDSFVHQASFNVNTVSTAVLLAVILLGAMSASPYDAAIAQEYLTAAEYLVFEDTEFCQLLYSEGNPPRSRSNIELLQAAIIVAYLQYACDQVEIKRRIRTQRFPSLVSVVRSLKLTEAINDTLRSEEFVLQNFVDKETLVRSFLAYIYYDASLTDVLDRIISWVFLADTHFVIFYGCAAQFKIFEADFGLPQHDELFDAVDPLDIERILSQIPNRSKNFSLKSTLRLLMDDSPVQIEEILQDNNSLFALFLIIAALQSILFEIFSLRSCITGLELFTPIDCALDRWKLLWDSFHTCHDFPSASRSGYVMRASIEHWWLAKTLMKRRDLVDQEAGCAADSMNTFHNLVKRLMAEDTN</sequence>
<dbReference type="GO" id="GO:0006351">
    <property type="term" value="P:DNA-templated transcription"/>
    <property type="evidence" value="ECO:0007669"/>
    <property type="project" value="InterPro"/>
</dbReference>
<keyword evidence="4" id="KW-0863">Zinc-finger</keyword>
<dbReference type="InParanoid" id="V5G9Q6"/>
<accession>V5G9Q6</accession>
<dbReference type="GO" id="GO:0000981">
    <property type="term" value="F:DNA-binding transcription factor activity, RNA polymerase II-specific"/>
    <property type="evidence" value="ECO:0007669"/>
    <property type="project" value="InterPro"/>
</dbReference>
<name>V5G9Q6_BYSSN</name>
<evidence type="ECO:0000256" key="1">
    <source>
        <dbReference type="ARBA" id="ARBA00004123"/>
    </source>
</evidence>
<dbReference type="eggNOG" id="ENOG502RVV6">
    <property type="taxonomic scope" value="Eukaryota"/>
</dbReference>
<evidence type="ECO:0000313" key="9">
    <source>
        <dbReference type="Proteomes" id="UP000018001"/>
    </source>
</evidence>
<dbReference type="PANTHER" id="PTHR40626">
    <property type="entry name" value="MIP31509P"/>
    <property type="match status" value="1"/>
</dbReference>
<dbReference type="EMBL" id="BAUL01000208">
    <property type="protein sequence ID" value="GAD97637.1"/>
    <property type="molecule type" value="Genomic_DNA"/>
</dbReference>
<keyword evidence="9" id="KW-1185">Reference proteome</keyword>
<comment type="subcellular location">
    <subcellularLocation>
        <location evidence="1">Nucleus</location>
    </subcellularLocation>
</comment>
<evidence type="ECO:0000256" key="3">
    <source>
        <dbReference type="ARBA" id="ARBA00022737"/>
    </source>
</evidence>
<evidence type="ECO:0000256" key="6">
    <source>
        <dbReference type="ARBA" id="ARBA00023242"/>
    </source>
</evidence>
<dbReference type="Pfam" id="PF04082">
    <property type="entry name" value="Fungal_trans"/>
    <property type="match status" value="1"/>
</dbReference>
<organism evidence="8 9">
    <name type="scientific">Byssochlamys spectabilis (strain No. 5 / NBRC 109023)</name>
    <name type="common">Paecilomyces variotii</name>
    <dbReference type="NCBI Taxonomy" id="1356009"/>
    <lineage>
        <taxon>Eukaryota</taxon>
        <taxon>Fungi</taxon>
        <taxon>Dikarya</taxon>
        <taxon>Ascomycota</taxon>
        <taxon>Pezizomycotina</taxon>
        <taxon>Eurotiomycetes</taxon>
        <taxon>Eurotiomycetidae</taxon>
        <taxon>Eurotiales</taxon>
        <taxon>Thermoascaceae</taxon>
        <taxon>Paecilomyces</taxon>
    </lineage>
</organism>
<gene>
    <name evidence="8" type="ORF">PVAR5_6317</name>
</gene>
<keyword evidence="6" id="KW-0539">Nucleus</keyword>
<comment type="caution">
    <text evidence="8">The sequence shown here is derived from an EMBL/GenBank/DDBJ whole genome shotgun (WGS) entry which is preliminary data.</text>
</comment>
<dbReference type="GO" id="GO:0000978">
    <property type="term" value="F:RNA polymerase II cis-regulatory region sequence-specific DNA binding"/>
    <property type="evidence" value="ECO:0007669"/>
    <property type="project" value="InterPro"/>
</dbReference>
<keyword evidence="2" id="KW-0479">Metal-binding</keyword>
<dbReference type="GO" id="GO:0005634">
    <property type="term" value="C:nucleus"/>
    <property type="evidence" value="ECO:0007669"/>
    <property type="project" value="UniProtKB-SubCell"/>
</dbReference>
<evidence type="ECO:0000313" key="8">
    <source>
        <dbReference type="EMBL" id="GAD97637.1"/>
    </source>
</evidence>